<protein>
    <submittedName>
        <fullName evidence="1">Uncharacterized protein</fullName>
    </submittedName>
</protein>
<accession>E6K1C1</accession>
<name>E6K1C1_PARDN</name>
<gene>
    <name evidence="1" type="ORF">HMPREF0620_0607</name>
</gene>
<evidence type="ECO:0000313" key="2">
    <source>
        <dbReference type="Proteomes" id="UP000004946"/>
    </source>
</evidence>
<dbReference type="AlphaFoldDB" id="E6K1C1"/>
<reference evidence="1 2" key="1">
    <citation type="submission" date="2010-12" db="EMBL/GenBank/DDBJ databases">
        <authorList>
            <person name="Muzny D."/>
            <person name="Qin X."/>
            <person name="Buhay C."/>
            <person name="Dugan-Rocha S."/>
            <person name="Ding Y."/>
            <person name="Chen G."/>
            <person name="Hawes A."/>
            <person name="Holder M."/>
            <person name="Jhangiani S."/>
            <person name="Johnson A."/>
            <person name="Khan Z."/>
            <person name="Li Z."/>
            <person name="Liu W."/>
            <person name="Liu X."/>
            <person name="Perez L."/>
            <person name="Shen H."/>
            <person name="Wang Q."/>
            <person name="Watt J."/>
            <person name="Xi L."/>
            <person name="Xin Y."/>
            <person name="Zhou J."/>
            <person name="Deng J."/>
            <person name="Jiang H."/>
            <person name="Liu Y."/>
            <person name="Qu J."/>
            <person name="Song X.-Z."/>
            <person name="Zhang L."/>
            <person name="Villasana D."/>
            <person name="Johnson A."/>
            <person name="Liu J."/>
            <person name="Liyanage D."/>
            <person name="Lorensuhewa L."/>
            <person name="Robinson T."/>
            <person name="Song A."/>
            <person name="Song B.-B."/>
            <person name="Dinh H."/>
            <person name="Thornton R."/>
            <person name="Coyle M."/>
            <person name="Francisco L."/>
            <person name="Jackson L."/>
            <person name="Javaid M."/>
            <person name="Korchina V."/>
            <person name="Kovar C."/>
            <person name="Mata R."/>
            <person name="Mathew T."/>
            <person name="Ngo R."/>
            <person name="Nguyen L."/>
            <person name="Nguyen N."/>
            <person name="Okwuonu G."/>
            <person name="Ongeri F."/>
            <person name="Pham C."/>
            <person name="Simmons D."/>
            <person name="Wilczek-Boney K."/>
            <person name="Hale W."/>
            <person name="Jakkamsetti A."/>
            <person name="Pham P."/>
            <person name="Ruth R."/>
            <person name="San Lucas F."/>
            <person name="Warren J."/>
            <person name="Zhang J."/>
            <person name="Zhao Z."/>
            <person name="Zhou C."/>
            <person name="Zhu D."/>
            <person name="Lee S."/>
            <person name="Bess C."/>
            <person name="Blankenburg K."/>
            <person name="Forbes L."/>
            <person name="Fu Q."/>
            <person name="Gubbala S."/>
            <person name="Hirani K."/>
            <person name="Jayaseelan J.C."/>
            <person name="Lara F."/>
            <person name="Munidasa M."/>
            <person name="Palculict T."/>
            <person name="Patil S."/>
            <person name="Pu L.-L."/>
            <person name="Saada N."/>
            <person name="Tang L."/>
            <person name="Weissenberger G."/>
            <person name="Zhu Y."/>
            <person name="Hemphill L."/>
            <person name="Shang Y."/>
            <person name="Youmans B."/>
            <person name="Ayvaz T."/>
            <person name="Ross M."/>
            <person name="Santibanez J."/>
            <person name="Aqrawi P."/>
            <person name="Gross S."/>
            <person name="Joshi V."/>
            <person name="Fowler G."/>
            <person name="Nazareth L."/>
            <person name="Reid J."/>
            <person name="Worley K."/>
            <person name="Petrosino J."/>
            <person name="Highlander S."/>
            <person name="Gibbs R."/>
        </authorList>
    </citation>
    <scope>NUCLEOTIDE SEQUENCE [LARGE SCALE GENOMIC DNA]</scope>
    <source>
        <strain evidence="1 2">DSM 10105</strain>
    </source>
</reference>
<comment type="caution">
    <text evidence="1">The sequence shown here is derived from an EMBL/GenBank/DDBJ whole genome shotgun (WGS) entry which is preliminary data.</text>
</comment>
<organism evidence="1 2">
    <name type="scientific">Parascardovia denticolens DSM 10105 = JCM 12538</name>
    <dbReference type="NCBI Taxonomy" id="864564"/>
    <lineage>
        <taxon>Bacteria</taxon>
        <taxon>Bacillati</taxon>
        <taxon>Actinomycetota</taxon>
        <taxon>Actinomycetes</taxon>
        <taxon>Bifidobacteriales</taxon>
        <taxon>Bifidobacteriaceae</taxon>
        <taxon>Parascardovia</taxon>
    </lineage>
</organism>
<keyword evidence="2" id="KW-1185">Reference proteome</keyword>
<dbReference type="HOGENOM" id="CLU_3273934_0_0_11"/>
<evidence type="ECO:0000313" key="1">
    <source>
        <dbReference type="EMBL" id="EFT83602.1"/>
    </source>
</evidence>
<proteinExistence type="predicted"/>
<dbReference type="EMBL" id="AEON01000001">
    <property type="protein sequence ID" value="EFT83602.1"/>
    <property type="molecule type" value="Genomic_DNA"/>
</dbReference>
<dbReference type="Proteomes" id="UP000004946">
    <property type="component" value="Chromosome"/>
</dbReference>
<sequence length="41" mass="5022">MIIFKMLMDVVEFQKLNLSLCANRLRDRAWNYPLPLLIKWQ</sequence>